<keyword evidence="3" id="KW-1185">Reference proteome</keyword>
<keyword evidence="1" id="KW-0472">Membrane</keyword>
<comment type="caution">
    <text evidence="2">The sequence shown here is derived from an EMBL/GenBank/DDBJ whole genome shotgun (WGS) entry which is preliminary data.</text>
</comment>
<gene>
    <name evidence="2" type="ORF">DP106_07280</name>
</gene>
<evidence type="ECO:0000313" key="2">
    <source>
        <dbReference type="EMBL" id="RJX49903.1"/>
    </source>
</evidence>
<organism evidence="2 3">
    <name type="scientific">Halonotius pteroides</name>
    <dbReference type="NCBI Taxonomy" id="268735"/>
    <lineage>
        <taxon>Archaea</taxon>
        <taxon>Methanobacteriati</taxon>
        <taxon>Methanobacteriota</taxon>
        <taxon>Stenosarchaea group</taxon>
        <taxon>Halobacteria</taxon>
        <taxon>Halobacteriales</taxon>
        <taxon>Haloferacaceae</taxon>
        <taxon>Halonotius</taxon>
    </lineage>
</organism>
<name>A0A3A6Q2H6_9EURY</name>
<evidence type="ECO:0000313" key="3">
    <source>
        <dbReference type="Proteomes" id="UP000281564"/>
    </source>
</evidence>
<keyword evidence="1" id="KW-0812">Transmembrane</keyword>
<dbReference type="AlphaFoldDB" id="A0A3A6Q2H6"/>
<sequence length="58" mass="6731">MQDGRDMEEEQTVRELSHDEFDPNGTLALIAVYFVILLAMWVFMYFVEFLGNELTVVG</sequence>
<protein>
    <submittedName>
        <fullName evidence="2">Cytochrome oxidase</fullName>
    </submittedName>
</protein>
<evidence type="ECO:0000256" key="1">
    <source>
        <dbReference type="SAM" id="Phobius"/>
    </source>
</evidence>
<proteinExistence type="predicted"/>
<reference evidence="2 3" key="1">
    <citation type="submission" date="2018-06" db="EMBL/GenBank/DDBJ databases">
        <title>Halonotius sp. F13-13 a new haloarchaeeon isolated from a solar saltern from Isla Cristina, Huelva, Spain.</title>
        <authorList>
            <person name="Duran-Viseras A."/>
            <person name="Sanchez-Porro C."/>
            <person name="Ventosa A."/>
        </authorList>
    </citation>
    <scope>NUCLEOTIDE SEQUENCE [LARGE SCALE GENOMIC DNA]</scope>
    <source>
        <strain evidence="2 3">CECT 7525</strain>
    </source>
</reference>
<dbReference type="Proteomes" id="UP000281564">
    <property type="component" value="Unassembled WGS sequence"/>
</dbReference>
<feature type="transmembrane region" description="Helical" evidence="1">
    <location>
        <begin position="26"/>
        <end position="47"/>
    </location>
</feature>
<dbReference type="RefSeq" id="WP_120084383.1">
    <property type="nucleotide sequence ID" value="NZ_QMDW01000008.1"/>
</dbReference>
<keyword evidence="1" id="KW-1133">Transmembrane helix</keyword>
<accession>A0A3A6Q2H6</accession>
<dbReference type="EMBL" id="QMDW01000008">
    <property type="protein sequence ID" value="RJX49903.1"/>
    <property type="molecule type" value="Genomic_DNA"/>
</dbReference>